<gene>
    <name evidence="1" type="ORF">AN217_02825</name>
</gene>
<dbReference type="EMBL" id="LJGV01000021">
    <property type="protein sequence ID" value="OEV02204.1"/>
    <property type="molecule type" value="Genomic_DNA"/>
</dbReference>
<evidence type="ECO:0000313" key="1">
    <source>
        <dbReference type="EMBL" id="OEV02204.1"/>
    </source>
</evidence>
<proteinExistence type="predicted"/>
<reference evidence="1 2" key="1">
    <citation type="journal article" date="2016" name="Front. Microbiol.">
        <title>Comparative Genomics Analysis of Streptomyces Species Reveals Their Adaptation to the Marine Environment and Their Diversity at the Genomic Level.</title>
        <authorList>
            <person name="Tian X."/>
            <person name="Zhang Z."/>
            <person name="Yang T."/>
            <person name="Chen M."/>
            <person name="Li J."/>
            <person name="Chen F."/>
            <person name="Yang J."/>
            <person name="Li W."/>
            <person name="Zhang B."/>
            <person name="Zhang Z."/>
            <person name="Wu J."/>
            <person name="Zhang C."/>
            <person name="Long L."/>
            <person name="Xiao J."/>
        </authorList>
    </citation>
    <scope>NUCLEOTIDE SEQUENCE [LARGE SCALE GENOMIC DNA]</scope>
    <source>
        <strain evidence="1 2">SCSIO M10379</strain>
    </source>
</reference>
<evidence type="ECO:0000313" key="2">
    <source>
        <dbReference type="Proteomes" id="UP000175829"/>
    </source>
</evidence>
<organism evidence="1 2">
    <name type="scientific">Streptomyces qinglanensis</name>
    <dbReference type="NCBI Taxonomy" id="943816"/>
    <lineage>
        <taxon>Bacteria</taxon>
        <taxon>Bacillati</taxon>
        <taxon>Actinomycetota</taxon>
        <taxon>Actinomycetes</taxon>
        <taxon>Kitasatosporales</taxon>
        <taxon>Streptomycetaceae</taxon>
        <taxon>Streptomyces</taxon>
    </lineage>
</organism>
<dbReference type="Proteomes" id="UP000175829">
    <property type="component" value="Unassembled WGS sequence"/>
</dbReference>
<accession>A0A1E7KE95</accession>
<name>A0A1E7KE95_9ACTN</name>
<sequence length="152" mass="17036">MREEAKKTRVHAVKTESYQESAADLVRPDEHTLFASKNLCRIAPLEKDKQISSLVSIYAEWEATKPRNGKSTEWRSSTNGGQFSGSLVILCPKPGGREFKEHPSAELSLFDELHLSNNSRAKLLIAAAKKFVPHMQCTNKITYPDPDEVAPR</sequence>
<protein>
    <submittedName>
        <fullName evidence="1">Uncharacterized protein</fullName>
    </submittedName>
</protein>
<dbReference type="AlphaFoldDB" id="A0A1E7KE95"/>
<comment type="caution">
    <text evidence="1">The sequence shown here is derived from an EMBL/GenBank/DDBJ whole genome shotgun (WGS) entry which is preliminary data.</text>
</comment>